<sequence>MLLAMVDDVRIILGLRAEVVGRACRRRPSGAGGYRDPARVHGPPQYLLHTSGKTGVLMRAAPDADNGQPRVVVGLLVDPDAPTELAEKLAEDLPELLAEAVNRDIEWSLRVVRDPLTATLNDSVAILNATREHKLRENWDIAVCLTDLPLRTGGRPLVVDVDAVDRVALVSLPALGGIFLRRRLRRSVVRLLKDLMLTPSGDGSTRPGLGTIGPIVSERAAPVKRVATDEEIVDLRIVGSPARGRLRLLLGMVRANGPWRLVPALAKALATALATSAIAVMNGTLWNMATGIRTERLAVLALFSVAAMVTWLIVHRRLWERPDSFSALDREKAALYNASTVLTLFLGVLCGLVGLYVVDFTVSLFLIDRAVLAKQVGRSVGLGDYARLASLASAAAIVGGALGSEFESDEAVRRAAYGKRERQRREQAERERREADTAQSG</sequence>
<name>A0A7W4ZYH3_9ACTN</name>
<comment type="caution">
    <text evidence="3">The sequence shown here is derived from an EMBL/GenBank/DDBJ whole genome shotgun (WGS) entry which is preliminary data.</text>
</comment>
<feature type="transmembrane region" description="Helical" evidence="2">
    <location>
        <begin position="297"/>
        <end position="314"/>
    </location>
</feature>
<keyword evidence="4" id="KW-1185">Reference proteome</keyword>
<gene>
    <name evidence="3" type="ORF">FHS41_007401</name>
</gene>
<feature type="transmembrane region" description="Helical" evidence="2">
    <location>
        <begin position="334"/>
        <end position="358"/>
    </location>
</feature>
<keyword evidence="2" id="KW-1133">Transmembrane helix</keyword>
<keyword evidence="2" id="KW-0472">Membrane</keyword>
<evidence type="ECO:0000256" key="1">
    <source>
        <dbReference type="SAM" id="MobiDB-lite"/>
    </source>
</evidence>
<evidence type="ECO:0000313" key="3">
    <source>
        <dbReference type="EMBL" id="MBB3080847.1"/>
    </source>
</evidence>
<dbReference type="EMBL" id="JACHXE010000010">
    <property type="protein sequence ID" value="MBB3080847.1"/>
    <property type="molecule type" value="Genomic_DNA"/>
</dbReference>
<reference evidence="3 4" key="1">
    <citation type="submission" date="2020-08" db="EMBL/GenBank/DDBJ databases">
        <title>Genomic Encyclopedia of Type Strains, Phase III (KMG-III): the genomes of soil and plant-associated and newly described type strains.</title>
        <authorList>
            <person name="Whitman W."/>
        </authorList>
    </citation>
    <scope>NUCLEOTIDE SEQUENCE [LARGE SCALE GENOMIC DNA]</scope>
    <source>
        <strain evidence="3 4">CECT 3237</strain>
    </source>
</reference>
<dbReference type="Proteomes" id="UP000572907">
    <property type="component" value="Unassembled WGS sequence"/>
</dbReference>
<organism evidence="3 4">
    <name type="scientific">Streptomyces violarus</name>
    <dbReference type="NCBI Taxonomy" id="67380"/>
    <lineage>
        <taxon>Bacteria</taxon>
        <taxon>Bacillati</taxon>
        <taxon>Actinomycetota</taxon>
        <taxon>Actinomycetes</taxon>
        <taxon>Kitasatosporales</taxon>
        <taxon>Streptomycetaceae</taxon>
        <taxon>Streptomyces</taxon>
    </lineage>
</organism>
<keyword evidence="2" id="KW-0812">Transmembrane</keyword>
<evidence type="ECO:0000313" key="4">
    <source>
        <dbReference type="Proteomes" id="UP000572907"/>
    </source>
</evidence>
<feature type="region of interest" description="Disordered" evidence="1">
    <location>
        <begin position="417"/>
        <end position="441"/>
    </location>
</feature>
<feature type="transmembrane region" description="Helical" evidence="2">
    <location>
        <begin position="264"/>
        <end position="285"/>
    </location>
</feature>
<dbReference type="RefSeq" id="WP_229845342.1">
    <property type="nucleotide sequence ID" value="NZ_BMUP01000002.1"/>
</dbReference>
<accession>A0A7W4ZYH3</accession>
<dbReference type="AlphaFoldDB" id="A0A7W4ZYH3"/>
<evidence type="ECO:0000256" key="2">
    <source>
        <dbReference type="SAM" id="Phobius"/>
    </source>
</evidence>
<protein>
    <submittedName>
        <fullName evidence="3">Uncharacterized protein</fullName>
    </submittedName>
</protein>
<proteinExistence type="predicted"/>